<reference evidence="1" key="3">
    <citation type="submission" date="2025-09" db="UniProtKB">
        <authorList>
            <consortium name="Ensembl"/>
        </authorList>
    </citation>
    <scope>IDENTIFICATION</scope>
</reference>
<dbReference type="Ensembl" id="ENSEAST00005060434.1">
    <property type="protein sequence ID" value="ENSEASP00005052573.1"/>
    <property type="gene ID" value="ENSEASG00005025476.1"/>
</dbReference>
<keyword evidence="2" id="KW-1185">Reference proteome</keyword>
<evidence type="ECO:0000313" key="2">
    <source>
        <dbReference type="Proteomes" id="UP000694387"/>
    </source>
</evidence>
<dbReference type="Proteomes" id="UP000694387">
    <property type="component" value="Chromosome 9"/>
</dbReference>
<accession>A0A9L0JJL3</accession>
<gene>
    <name evidence="1" type="primary">C5orf58</name>
</gene>
<reference evidence="1 2" key="1">
    <citation type="journal article" date="2020" name="Nat. Commun.">
        <title>Donkey genomes provide new insights into domestication and selection for coat color.</title>
        <authorList>
            <person name="Wang"/>
            <person name="C."/>
            <person name="Li"/>
            <person name="H."/>
            <person name="Guo"/>
            <person name="Y."/>
            <person name="Huang"/>
            <person name="J."/>
            <person name="Sun"/>
            <person name="Y."/>
            <person name="Min"/>
            <person name="J."/>
            <person name="Wang"/>
            <person name="J."/>
            <person name="Fang"/>
            <person name="X."/>
            <person name="Zhao"/>
            <person name="Z."/>
            <person name="Wang"/>
            <person name="S."/>
            <person name="Zhang"/>
            <person name="Y."/>
            <person name="Liu"/>
            <person name="Q."/>
            <person name="Jiang"/>
            <person name="Q."/>
            <person name="Wang"/>
            <person name="X."/>
            <person name="Guo"/>
            <person name="Y."/>
            <person name="Yang"/>
            <person name="C."/>
            <person name="Wang"/>
            <person name="Y."/>
            <person name="Tian"/>
            <person name="F."/>
            <person name="Zhuang"/>
            <person name="G."/>
            <person name="Fan"/>
            <person name="Y."/>
            <person name="Gao"/>
            <person name="Q."/>
            <person name="Li"/>
            <person name="Y."/>
            <person name="Ju"/>
            <person name="Z."/>
            <person name="Li"/>
            <person name="J."/>
            <person name="Li"/>
            <person name="R."/>
            <person name="Hou"/>
            <person name="M."/>
            <person name="Yang"/>
            <person name="G."/>
            <person name="Liu"/>
            <person name="G."/>
            <person name="Liu"/>
            <person name="W."/>
            <person name="Guo"/>
            <person name="J."/>
            <person name="Pan"/>
            <person name="S."/>
            <person name="Fan"/>
            <person name="G."/>
            <person name="Zhang"/>
            <person name="W."/>
            <person name="Zhang"/>
            <person name="R."/>
            <person name="Yu"/>
            <person name="J."/>
            <person name="Zhang"/>
            <person name="X."/>
            <person name="Yin"/>
            <person name="Q."/>
            <person name="Ji"/>
            <person name="C."/>
            <person name="Jin"/>
            <person name="Y."/>
            <person name="Yue"/>
            <person name="G."/>
            <person name="Liu"/>
            <person name="M."/>
            <person name="Xu"/>
            <person name="J."/>
            <person name="Liu"/>
            <person name="S."/>
            <person name="Jordana"/>
            <person name="J."/>
            <person name="Noce"/>
            <person name="A."/>
            <person name="Amills"/>
            <person name="M."/>
            <person name="Wu"/>
            <person name="D.D."/>
            <person name="Li"/>
            <person name="S."/>
            <person name="Zhou"/>
            <person name="X. and Zhong"/>
            <person name="J."/>
        </authorList>
    </citation>
    <scope>NUCLEOTIDE SEQUENCE [LARGE SCALE GENOMIC DNA]</scope>
</reference>
<name>A0A9L0JJL3_EQUAS</name>
<dbReference type="GeneTree" id="ENSGT00560000078585"/>
<proteinExistence type="predicted"/>
<evidence type="ECO:0000313" key="1">
    <source>
        <dbReference type="Ensembl" id="ENSEASP00005052573.1"/>
    </source>
</evidence>
<organism evidence="1 2">
    <name type="scientific">Equus asinus</name>
    <name type="common">Donkey</name>
    <name type="synonym">Equus africanus asinus</name>
    <dbReference type="NCBI Taxonomy" id="9793"/>
    <lineage>
        <taxon>Eukaryota</taxon>
        <taxon>Metazoa</taxon>
        <taxon>Chordata</taxon>
        <taxon>Craniata</taxon>
        <taxon>Vertebrata</taxon>
        <taxon>Euteleostomi</taxon>
        <taxon>Mammalia</taxon>
        <taxon>Eutheria</taxon>
        <taxon>Laurasiatheria</taxon>
        <taxon>Perissodactyla</taxon>
        <taxon>Equidae</taxon>
        <taxon>Equus</taxon>
    </lineage>
</organism>
<reference evidence="1" key="2">
    <citation type="submission" date="2025-08" db="UniProtKB">
        <authorList>
            <consortium name="Ensembl"/>
        </authorList>
    </citation>
    <scope>IDENTIFICATION</scope>
</reference>
<dbReference type="KEGG" id="eai:106837367"/>
<protein>
    <submittedName>
        <fullName evidence="1">Chromosome 5 open reading frame 58</fullName>
    </submittedName>
</protein>
<dbReference type="AlphaFoldDB" id="A0A9L0JJL3"/>
<sequence>MLNVSEHKLNVEAIIKNINTISLELEKMKELSEVLLCDLTLHFSHPVKMDALKETETTNLLSEESKISDVSLSSNSSSL</sequence>